<reference evidence="2 3" key="1">
    <citation type="journal article" date="2015" name="Genome Announc.">
        <title>Complete genomic sequence for an avian group g rotavirus from South Africa.</title>
        <authorList>
            <person name="Stucker K.M."/>
            <person name="Stockwell T.B."/>
            <person name="Nyaga M.M."/>
            <person name="Halpin R.A."/>
            <person name="Fedorova N."/>
            <person name="Akopov A."/>
            <person name="Ngoveni H."/>
            <person name="Peenze I."/>
            <person name="Seheri M.L."/>
            <person name="Mphahlele M.J."/>
            <person name="Wentworth D.E."/>
        </authorList>
    </citation>
    <scope>NUCLEOTIDE SEQUENCE [LARGE SCALE GENOMIC DNA]</scope>
    <source>
        <strain evidence="2">RVG/chicken/ZAF/MRC-DPRU1679/2011/GXP[X]</strain>
    </source>
</reference>
<feature type="transmembrane region" description="Helical" evidence="1">
    <location>
        <begin position="39"/>
        <end position="65"/>
    </location>
</feature>
<gene>
    <name evidence="2" type="primary">NSP1</name>
    <name evidence="2" type="ORF">L312_42277gpNSP1</name>
</gene>
<proteinExistence type="predicted"/>
<protein>
    <submittedName>
        <fullName evidence="2">Non-structural protein 1-1</fullName>
    </submittedName>
</protein>
<evidence type="ECO:0000313" key="2">
    <source>
        <dbReference type="EMBL" id="AHZ32871.1"/>
    </source>
</evidence>
<accession>A0A024CES6</accession>
<organism evidence="2 3">
    <name type="scientific">Rotavirus G</name>
    <dbReference type="NCBI Taxonomy" id="183407"/>
    <lineage>
        <taxon>Viruses</taxon>
        <taxon>Riboviria</taxon>
        <taxon>Orthornavirae</taxon>
        <taxon>Duplornaviricota</taxon>
        <taxon>Resentoviricetes</taxon>
        <taxon>Reovirales</taxon>
        <taxon>Sedoreoviridae</taxon>
        <taxon>Rotavirus</taxon>
        <taxon>Rotavirus gammagastroenteritidis</taxon>
    </lineage>
</organism>
<dbReference type="EMBL" id="KJ752079">
    <property type="protein sequence ID" value="AHZ32871.1"/>
    <property type="molecule type" value="Genomic_RNA"/>
</dbReference>
<keyword evidence="1" id="KW-0472">Membrane</keyword>
<keyword evidence="1" id="KW-0812">Transmembrane</keyword>
<evidence type="ECO:0000313" key="3">
    <source>
        <dbReference type="Proteomes" id="UP000167086"/>
    </source>
</evidence>
<evidence type="ECO:0000256" key="1">
    <source>
        <dbReference type="SAM" id="Phobius"/>
    </source>
</evidence>
<sequence>MGNSNTNIQVSQQNTHIQASDSKLELHDQKTATLQSTQLLISIGAIIIVALILLLIFSLILNCYLCNRLKKKNGYLKRERKISNLRDKGLDKFILDKSNDIASSCV</sequence>
<name>A0A024CES6_9REOV</name>
<keyword evidence="1" id="KW-1133">Transmembrane helix</keyword>
<dbReference type="Proteomes" id="UP000167086">
    <property type="component" value="Genome"/>
</dbReference>